<dbReference type="EMBL" id="ML978134">
    <property type="protein sequence ID" value="KAF2094356.1"/>
    <property type="molecule type" value="Genomic_DNA"/>
</dbReference>
<dbReference type="OrthoDB" id="2426273at2759"/>
<proteinExistence type="predicted"/>
<dbReference type="PANTHER" id="PTHR39596:SF2">
    <property type="entry name" value="HET DOMAIN PROTEIN (AFU_ORTHOLOGUE AFUA_1G17550)-RELATED"/>
    <property type="match status" value="1"/>
</dbReference>
<evidence type="ECO:0000256" key="1">
    <source>
        <dbReference type="SAM" id="MobiDB-lite"/>
    </source>
</evidence>
<organism evidence="3 4">
    <name type="scientific">Rhizodiscina lignyota</name>
    <dbReference type="NCBI Taxonomy" id="1504668"/>
    <lineage>
        <taxon>Eukaryota</taxon>
        <taxon>Fungi</taxon>
        <taxon>Dikarya</taxon>
        <taxon>Ascomycota</taxon>
        <taxon>Pezizomycotina</taxon>
        <taxon>Dothideomycetes</taxon>
        <taxon>Pleosporomycetidae</taxon>
        <taxon>Aulographales</taxon>
        <taxon>Rhizodiscinaceae</taxon>
        <taxon>Rhizodiscina</taxon>
    </lineage>
</organism>
<dbReference type="InterPro" id="IPR010730">
    <property type="entry name" value="HET"/>
</dbReference>
<dbReference type="AlphaFoldDB" id="A0A9P4I3F3"/>
<dbReference type="Proteomes" id="UP000799772">
    <property type="component" value="Unassembled WGS sequence"/>
</dbReference>
<evidence type="ECO:0000259" key="2">
    <source>
        <dbReference type="Pfam" id="PF06985"/>
    </source>
</evidence>
<gene>
    <name evidence="3" type="ORF">NA57DRAFT_60403</name>
</gene>
<feature type="domain" description="Heterokaryon incompatibility" evidence="2">
    <location>
        <begin position="315"/>
        <end position="407"/>
    </location>
</feature>
<evidence type="ECO:0000313" key="4">
    <source>
        <dbReference type="Proteomes" id="UP000799772"/>
    </source>
</evidence>
<reference evidence="3" key="1">
    <citation type="journal article" date="2020" name="Stud. Mycol.">
        <title>101 Dothideomycetes genomes: a test case for predicting lifestyles and emergence of pathogens.</title>
        <authorList>
            <person name="Haridas S."/>
            <person name="Albert R."/>
            <person name="Binder M."/>
            <person name="Bloem J."/>
            <person name="Labutti K."/>
            <person name="Salamov A."/>
            <person name="Andreopoulos B."/>
            <person name="Baker S."/>
            <person name="Barry K."/>
            <person name="Bills G."/>
            <person name="Bluhm B."/>
            <person name="Cannon C."/>
            <person name="Castanera R."/>
            <person name="Culley D."/>
            <person name="Daum C."/>
            <person name="Ezra D."/>
            <person name="Gonzalez J."/>
            <person name="Henrissat B."/>
            <person name="Kuo A."/>
            <person name="Liang C."/>
            <person name="Lipzen A."/>
            <person name="Lutzoni F."/>
            <person name="Magnuson J."/>
            <person name="Mondo S."/>
            <person name="Nolan M."/>
            <person name="Ohm R."/>
            <person name="Pangilinan J."/>
            <person name="Park H.-J."/>
            <person name="Ramirez L."/>
            <person name="Alfaro M."/>
            <person name="Sun H."/>
            <person name="Tritt A."/>
            <person name="Yoshinaga Y."/>
            <person name="Zwiers L.-H."/>
            <person name="Turgeon B."/>
            <person name="Goodwin S."/>
            <person name="Spatafora J."/>
            <person name="Crous P."/>
            <person name="Grigoriev I."/>
        </authorList>
    </citation>
    <scope>NUCLEOTIDE SEQUENCE</scope>
    <source>
        <strain evidence="3">CBS 133067</strain>
    </source>
</reference>
<keyword evidence="4" id="KW-1185">Reference proteome</keyword>
<protein>
    <recommendedName>
        <fullName evidence="2">Heterokaryon incompatibility domain-containing protein</fullName>
    </recommendedName>
</protein>
<comment type="caution">
    <text evidence="3">The sequence shown here is derived from an EMBL/GenBank/DDBJ whole genome shotgun (WGS) entry which is preliminary data.</text>
</comment>
<dbReference type="Pfam" id="PF06985">
    <property type="entry name" value="HET"/>
    <property type="match status" value="1"/>
</dbReference>
<sequence length="848" mass="96412">MEHIHSGSGKRPELQFPCLVSRLNTITNRKCQWHEYPKVRDYDFEDIRFYQWQKFPAREFATFLQDWLFFGLLRAILPAEIVVRVDDFVRTNDRGERYITTHKLVNDYLKPWEKILSEMPEEEMRKLTKENRRVLEKARNLSYHLSELPRALGPHLFPPLQLECVLPCALLGHALSISNASPITNDALCHAWTTGDLIAEQMELQGWCPFIVCGIKHSHDITTRCYFTTLGRPKTKKYKTPRNHARCTDTLCDQTRIKDAQHTTQHCTCATLLPPVARVAEAIRNASTPVLQYLPPTDSALSSLSFGFSNSSSPYVAISHVWADGLGNPRGNETPDCQAKRLQQAVDRIFHIPKNSKSTGSGGGWWWLDTLCVPADKKKYEKEYEKAIRQMKMIYAQADSVLIIDSGLETCDDDTSTLEVLARLRLSNWIRRLWCYQEGQFAKSIYVLVGSTPRSWDDIADAAIQLPREGYQRRIAEELMNTYSKLFFPRIMNETFVDEPEPLDSGVGAINMEVGEVPGESPFITERVLSEVIEQLSNRVATNIRDEPQCLSLLLNLNTKLVQDAVKEEECEECKVNEPNCAEGDRGDPPGVEQKKSSDSNDHFSIPSEAGMVMLLRLANQAAKLTPDHVRPRGCFPPSMIFPTGRRLRRRGFRWAPQSYLYSGALQSFSSFLPLKVHDARFRITRDRPSGLLCESEHGLRVMYPGLLITDIDSVRPVAEHFIIDSSDEPIEGMPKFWRCTYTKDVQGGGGAWEDIAPRSNSDSCDKMDMRQLAIIVDGFNNLDSSQSFSSILVKVTGECPEGGYTVQRLGRLVGAATPKDDDYEWMRDPWLRVKGSWLPLTQMWCVD</sequence>
<evidence type="ECO:0000313" key="3">
    <source>
        <dbReference type="EMBL" id="KAF2094356.1"/>
    </source>
</evidence>
<feature type="region of interest" description="Disordered" evidence="1">
    <location>
        <begin position="578"/>
        <end position="604"/>
    </location>
</feature>
<name>A0A9P4I3F3_9PEZI</name>
<dbReference type="PANTHER" id="PTHR39596">
    <property type="match status" value="1"/>
</dbReference>
<feature type="compositionally biased region" description="Basic and acidic residues" evidence="1">
    <location>
        <begin position="583"/>
        <end position="602"/>
    </location>
</feature>
<accession>A0A9P4I3F3</accession>